<dbReference type="PANTHER" id="PTHR12811:SF0">
    <property type="entry name" value="VACUOLAR PROTEIN SORTING-ASSOCIATED PROTEIN 16 HOMOLOG"/>
    <property type="match status" value="1"/>
</dbReference>
<feature type="domain" description="Vps16 C-terminal" evidence="4">
    <location>
        <begin position="517"/>
        <end position="828"/>
    </location>
</feature>
<dbReference type="InterPro" id="IPR016534">
    <property type="entry name" value="VPS16"/>
</dbReference>
<dbReference type="PIRSF" id="PIRSF007949">
    <property type="entry name" value="VPS16"/>
    <property type="match status" value="1"/>
</dbReference>
<dbReference type="Gene3D" id="1.10.150.780">
    <property type="entry name" value="Vps16, C-terminal region"/>
    <property type="match status" value="1"/>
</dbReference>
<dbReference type="GO" id="GO:0006886">
    <property type="term" value="P:intracellular protein transport"/>
    <property type="evidence" value="ECO:0007669"/>
    <property type="project" value="InterPro"/>
</dbReference>
<sequence length="836" mass="96087">MSAMLIADWSPLGRDVYFRKFELYPLSFQDEVLNNNLLVSAPYGGSIAVTRNPKKLVKVQGANKPVVYLYTSSGKLTAKLQWSSGQLVHLGWSQQEELLCVQDNGMVHIYDMFGTYQHKFTMGNEVKDTKVVEAKFFLSYSGTGIAVLTSTNRIFLVNNVVEPKVRQISEIPRYGGPIDCWCLVPCDRETRVVLSNREGIFVIHQSHQIATRIPFENLFTRHTKTYSVIAMAVSGNNRHIALYTNTGHLYMGAVSFQEKYCEHYTNIKEEPLGDIAWCGTEAVVCSWNSTVMVIGRTAETILYTYDGPVHLITEIDGVRVLSASSHEMIQKVPNVVQKIFRINSTDPASYLLEASKQFQKKSHKAHSYIDLVKHKLDEAIKACIDGASHEFHFETQKLLMRAAKFGKGFTKAVDPEYYVNMCRTLRVLNAVRHPEIGIPLTYTQFTVLTSQVLLDRLVARRHYYLSIQIAKHLQLPEIDGESRILAHWACYKVKQTQLDEEQIAEEIADKLGYALGVSYSEIAKRAADCGRKHLAIKLIDYEPRAHHQVPLLLTLGEEKAALRKAVESGNTDLVYTVIPYLRKNMPLGDFQTSIRHCPLAMALYIKYCQNHDRKTLRDIYNQYDDFHSQAIWFITESYQPKNITSREALLQSAHENFKLARNDTNAALTEEQIKLLRYQKSVEETLHESIIGKPLHDTVKILLLQNELKLADKLRSEFRIPDRRYWWLRIQCLAEQAMWDELEKFSKSKKSPIGYEPFIDQCLKYNKEKEAKKYLPKVRDELKVKYFVKLKMLNEAVQTAVEQKDVTALTFILTQDEGTDRQFTDKINMYIASFRK</sequence>
<evidence type="ECO:0000256" key="2">
    <source>
        <dbReference type="ARBA" id="ARBA00017947"/>
    </source>
</evidence>
<keyword evidence="7" id="KW-1185">Reference proteome</keyword>
<evidence type="ECO:0000313" key="6">
    <source>
        <dbReference type="EMBL" id="KOC68949.1"/>
    </source>
</evidence>
<dbReference type="InterPro" id="IPR036322">
    <property type="entry name" value="WD40_repeat_dom_sf"/>
</dbReference>
<evidence type="ECO:0000256" key="1">
    <source>
        <dbReference type="ARBA" id="ARBA00009250"/>
    </source>
</evidence>
<dbReference type="InterPro" id="IPR006925">
    <property type="entry name" value="Vps16_C"/>
</dbReference>
<dbReference type="Pfam" id="PF04840">
    <property type="entry name" value="Vps16_C"/>
    <property type="match status" value="1"/>
</dbReference>
<dbReference type="InterPro" id="IPR006926">
    <property type="entry name" value="Vps16_N"/>
</dbReference>
<comment type="function">
    <text evidence="3">Plays a role in vesicle-mediated protein trafficking to lysosomal compartments including the endocytic membrane transport and autophagic pathways. Believed to act as a core component of the putative HOPS and CORVET endosomal tethering complexes.</text>
</comment>
<evidence type="ECO:0000256" key="3">
    <source>
        <dbReference type="PIRNR" id="PIRNR007949"/>
    </source>
</evidence>
<keyword evidence="3" id="KW-0813">Transport</keyword>
<keyword evidence="3" id="KW-0653">Protein transport</keyword>
<dbReference type="AlphaFoldDB" id="A0A0L7RDQ4"/>
<dbReference type="GO" id="GO:0005765">
    <property type="term" value="C:lysosomal membrane"/>
    <property type="evidence" value="ECO:0007669"/>
    <property type="project" value="UniProtKB-SubCell"/>
</dbReference>
<dbReference type="GO" id="GO:0042144">
    <property type="term" value="P:vacuole fusion, non-autophagic"/>
    <property type="evidence" value="ECO:0007669"/>
    <property type="project" value="TreeGrafter"/>
</dbReference>
<dbReference type="GO" id="GO:0003779">
    <property type="term" value="F:actin binding"/>
    <property type="evidence" value="ECO:0007669"/>
    <property type="project" value="TreeGrafter"/>
</dbReference>
<evidence type="ECO:0000259" key="4">
    <source>
        <dbReference type="Pfam" id="PF04840"/>
    </source>
</evidence>
<dbReference type="OrthoDB" id="1792at2759"/>
<dbReference type="PANTHER" id="PTHR12811">
    <property type="entry name" value="VACUOLAR PROTEIN SORTING VPS16"/>
    <property type="match status" value="1"/>
</dbReference>
<dbReference type="GO" id="GO:0030897">
    <property type="term" value="C:HOPS complex"/>
    <property type="evidence" value="ECO:0007669"/>
    <property type="project" value="UniProtKB-UniRule"/>
</dbReference>
<dbReference type="Proteomes" id="UP000053825">
    <property type="component" value="Unassembled WGS sequence"/>
</dbReference>
<comment type="subcellular location">
    <subcellularLocation>
        <location evidence="3">Late endosome membrane</location>
        <topology evidence="3">Peripheral membrane protein</topology>
        <orientation evidence="3">Cytoplasmic side</orientation>
    </subcellularLocation>
    <subcellularLocation>
        <location evidence="3">Lysosome membrane</location>
        <topology evidence="3">Peripheral membrane protein</topology>
        <orientation evidence="3">Cytoplasmic side</orientation>
    </subcellularLocation>
    <text evidence="3">Cytoplasmic, peripheral membrane protein associated with late endosomes/lysosomes.</text>
</comment>
<dbReference type="Pfam" id="PF04841">
    <property type="entry name" value="Vps16_N"/>
    <property type="match status" value="1"/>
</dbReference>
<name>A0A0L7RDQ4_9HYME</name>
<dbReference type="InterPro" id="IPR038132">
    <property type="entry name" value="Vps16_C_sf"/>
</dbReference>
<keyword evidence="3" id="KW-0967">Endosome</keyword>
<reference evidence="6 7" key="1">
    <citation type="submission" date="2015-07" db="EMBL/GenBank/DDBJ databases">
        <title>The genome of Habropoda laboriosa.</title>
        <authorList>
            <person name="Pan H."/>
            <person name="Kapheim K."/>
        </authorList>
    </citation>
    <scope>NUCLEOTIDE SEQUENCE [LARGE SCALE GENOMIC DNA]</scope>
    <source>
        <strain evidence="6">0110345459</strain>
    </source>
</reference>
<dbReference type="EMBL" id="KQ414613">
    <property type="protein sequence ID" value="KOC68949.1"/>
    <property type="molecule type" value="Genomic_DNA"/>
</dbReference>
<gene>
    <name evidence="6" type="ORF">WH47_09506</name>
</gene>
<protein>
    <recommendedName>
        <fullName evidence="2 3">Vacuolar protein sorting-associated protein 16 homolog</fullName>
    </recommendedName>
</protein>
<evidence type="ECO:0000313" key="7">
    <source>
        <dbReference type="Proteomes" id="UP000053825"/>
    </source>
</evidence>
<dbReference type="GO" id="GO:0033263">
    <property type="term" value="C:CORVET complex"/>
    <property type="evidence" value="ECO:0007669"/>
    <property type="project" value="UniProtKB-UniRule"/>
</dbReference>
<dbReference type="GO" id="GO:0016197">
    <property type="term" value="P:endosomal transport"/>
    <property type="evidence" value="ECO:0007669"/>
    <property type="project" value="TreeGrafter"/>
</dbReference>
<dbReference type="GO" id="GO:0031902">
    <property type="term" value="C:late endosome membrane"/>
    <property type="evidence" value="ECO:0007669"/>
    <property type="project" value="UniProtKB-SubCell"/>
</dbReference>
<accession>A0A0L7RDQ4</accession>
<proteinExistence type="inferred from homology"/>
<organism evidence="6 7">
    <name type="scientific">Habropoda laboriosa</name>
    <dbReference type="NCBI Taxonomy" id="597456"/>
    <lineage>
        <taxon>Eukaryota</taxon>
        <taxon>Metazoa</taxon>
        <taxon>Ecdysozoa</taxon>
        <taxon>Arthropoda</taxon>
        <taxon>Hexapoda</taxon>
        <taxon>Insecta</taxon>
        <taxon>Pterygota</taxon>
        <taxon>Neoptera</taxon>
        <taxon>Endopterygota</taxon>
        <taxon>Hymenoptera</taxon>
        <taxon>Apocrita</taxon>
        <taxon>Aculeata</taxon>
        <taxon>Apoidea</taxon>
        <taxon>Anthophila</taxon>
        <taxon>Apidae</taxon>
        <taxon>Habropoda</taxon>
    </lineage>
</organism>
<dbReference type="STRING" id="597456.A0A0L7RDQ4"/>
<keyword evidence="3" id="KW-0458">Lysosome</keyword>
<keyword evidence="3" id="KW-0472">Membrane</keyword>
<evidence type="ECO:0000259" key="5">
    <source>
        <dbReference type="Pfam" id="PF04841"/>
    </source>
</evidence>
<feature type="domain" description="Vps16 N-terminal" evidence="5">
    <location>
        <begin position="6"/>
        <end position="419"/>
    </location>
</feature>
<dbReference type="SUPFAM" id="SSF50978">
    <property type="entry name" value="WD40 repeat-like"/>
    <property type="match status" value="1"/>
</dbReference>
<comment type="similarity">
    <text evidence="1 3">Belongs to the VPS16 family.</text>
</comment>